<dbReference type="AlphaFoldDB" id="A0A2T0Q1T0"/>
<accession>A0A2T0Q1T0</accession>
<feature type="domain" description="Putative mannosyltransferase YkcA/B-like C-terminal" evidence="11">
    <location>
        <begin position="575"/>
        <end position="660"/>
    </location>
</feature>
<feature type="compositionally biased region" description="Gly residues" evidence="8">
    <location>
        <begin position="678"/>
        <end position="687"/>
    </location>
</feature>
<feature type="transmembrane region" description="Helical" evidence="9">
    <location>
        <begin position="461"/>
        <end position="484"/>
    </location>
</feature>
<feature type="transmembrane region" description="Helical" evidence="9">
    <location>
        <begin position="41"/>
        <end position="60"/>
    </location>
</feature>
<keyword evidence="7 9" id="KW-0472">Membrane</keyword>
<feature type="domain" description="Glycosyltransferase RgtA/B/C/D-like" evidence="10">
    <location>
        <begin position="100"/>
        <end position="258"/>
    </location>
</feature>
<feature type="transmembrane region" description="Helical" evidence="9">
    <location>
        <begin position="409"/>
        <end position="429"/>
    </location>
</feature>
<dbReference type="OrthoDB" id="5241882at2"/>
<dbReference type="PANTHER" id="PTHR33908">
    <property type="entry name" value="MANNOSYLTRANSFERASE YKCB-RELATED"/>
    <property type="match status" value="1"/>
</dbReference>
<proteinExistence type="predicted"/>
<feature type="transmembrane region" description="Helical" evidence="9">
    <location>
        <begin position="496"/>
        <end position="515"/>
    </location>
</feature>
<evidence type="ECO:0000313" key="13">
    <source>
        <dbReference type="Proteomes" id="UP000237846"/>
    </source>
</evidence>
<dbReference type="GO" id="GO:0009103">
    <property type="term" value="P:lipopolysaccharide biosynthetic process"/>
    <property type="evidence" value="ECO:0007669"/>
    <property type="project" value="UniProtKB-ARBA"/>
</dbReference>
<evidence type="ECO:0000259" key="11">
    <source>
        <dbReference type="Pfam" id="PF24878"/>
    </source>
</evidence>
<feature type="transmembrane region" description="Helical" evidence="9">
    <location>
        <begin position="436"/>
        <end position="455"/>
    </location>
</feature>
<dbReference type="PANTHER" id="PTHR33908:SF3">
    <property type="entry name" value="UNDECAPRENYL PHOSPHATE-ALPHA-4-AMINO-4-DEOXY-L-ARABINOSE ARABINOSYL TRANSFERASE"/>
    <property type="match status" value="1"/>
</dbReference>
<evidence type="ECO:0000256" key="8">
    <source>
        <dbReference type="SAM" id="MobiDB-lite"/>
    </source>
</evidence>
<dbReference type="Pfam" id="PF24878">
    <property type="entry name" value="YkcB_C"/>
    <property type="match status" value="1"/>
</dbReference>
<evidence type="ECO:0000256" key="9">
    <source>
        <dbReference type="SAM" id="Phobius"/>
    </source>
</evidence>
<dbReference type="Proteomes" id="UP000237846">
    <property type="component" value="Unassembled WGS sequence"/>
</dbReference>
<gene>
    <name evidence="12" type="ORF">CLV72_10581</name>
</gene>
<evidence type="ECO:0000259" key="10">
    <source>
        <dbReference type="Pfam" id="PF13231"/>
    </source>
</evidence>
<dbReference type="EMBL" id="PVZC01000005">
    <property type="protein sequence ID" value="PRX97731.1"/>
    <property type="molecule type" value="Genomic_DNA"/>
</dbReference>
<keyword evidence="2" id="KW-1003">Cell membrane</keyword>
<feature type="region of interest" description="Disordered" evidence="8">
    <location>
        <begin position="526"/>
        <end position="567"/>
    </location>
</feature>
<evidence type="ECO:0000256" key="7">
    <source>
        <dbReference type="ARBA" id="ARBA00023136"/>
    </source>
</evidence>
<evidence type="ECO:0000256" key="5">
    <source>
        <dbReference type="ARBA" id="ARBA00022692"/>
    </source>
</evidence>
<reference evidence="12 13" key="1">
    <citation type="submission" date="2018-03" db="EMBL/GenBank/DDBJ databases">
        <title>Genomic Encyclopedia of Archaeal and Bacterial Type Strains, Phase II (KMG-II): from individual species to whole genera.</title>
        <authorList>
            <person name="Goeker M."/>
        </authorList>
    </citation>
    <scope>NUCLEOTIDE SEQUENCE [LARGE SCALE GENOMIC DNA]</scope>
    <source>
        <strain evidence="12 13">DSM 45601</strain>
    </source>
</reference>
<feature type="transmembrane region" description="Helical" evidence="9">
    <location>
        <begin position="199"/>
        <end position="232"/>
    </location>
</feature>
<comment type="subcellular location">
    <subcellularLocation>
        <location evidence="1">Cell membrane</location>
        <topology evidence="1">Multi-pass membrane protein</topology>
    </subcellularLocation>
</comment>
<feature type="compositionally biased region" description="Low complexity" evidence="8">
    <location>
        <begin position="526"/>
        <end position="544"/>
    </location>
</feature>
<dbReference type="Pfam" id="PF13231">
    <property type="entry name" value="PMT_2"/>
    <property type="match status" value="1"/>
</dbReference>
<dbReference type="RefSeq" id="WP_106247332.1">
    <property type="nucleotide sequence ID" value="NZ_PVZC01000005.1"/>
</dbReference>
<evidence type="ECO:0000256" key="2">
    <source>
        <dbReference type="ARBA" id="ARBA00022475"/>
    </source>
</evidence>
<feature type="transmembrane region" description="Helical" evidence="9">
    <location>
        <begin position="148"/>
        <end position="168"/>
    </location>
</feature>
<keyword evidence="6 9" id="KW-1133">Transmembrane helix</keyword>
<keyword evidence="13" id="KW-1185">Reference proteome</keyword>
<feature type="compositionally biased region" description="Pro residues" evidence="8">
    <location>
        <begin position="545"/>
        <end position="558"/>
    </location>
</feature>
<evidence type="ECO:0000256" key="6">
    <source>
        <dbReference type="ARBA" id="ARBA00022989"/>
    </source>
</evidence>
<feature type="region of interest" description="Disordered" evidence="8">
    <location>
        <begin position="1"/>
        <end position="22"/>
    </location>
</feature>
<organism evidence="12 13">
    <name type="scientific">Allonocardiopsis opalescens</name>
    <dbReference type="NCBI Taxonomy" id="1144618"/>
    <lineage>
        <taxon>Bacteria</taxon>
        <taxon>Bacillati</taxon>
        <taxon>Actinomycetota</taxon>
        <taxon>Actinomycetes</taxon>
        <taxon>Streptosporangiales</taxon>
        <taxon>Allonocardiopsis</taxon>
    </lineage>
</organism>
<evidence type="ECO:0000313" key="12">
    <source>
        <dbReference type="EMBL" id="PRX97731.1"/>
    </source>
</evidence>
<evidence type="ECO:0000256" key="4">
    <source>
        <dbReference type="ARBA" id="ARBA00022679"/>
    </source>
</evidence>
<dbReference type="InterPro" id="IPR050297">
    <property type="entry name" value="LipidA_mod_glycosyltrf_83"/>
</dbReference>
<feature type="transmembrane region" description="Helical" evidence="9">
    <location>
        <begin position="72"/>
        <end position="94"/>
    </location>
</feature>
<keyword evidence="3" id="KW-0328">Glycosyltransferase</keyword>
<dbReference type="GO" id="GO:0016763">
    <property type="term" value="F:pentosyltransferase activity"/>
    <property type="evidence" value="ECO:0007669"/>
    <property type="project" value="TreeGrafter"/>
</dbReference>
<feature type="transmembrane region" description="Helical" evidence="9">
    <location>
        <begin position="115"/>
        <end position="142"/>
    </location>
</feature>
<feature type="transmembrane region" description="Helical" evidence="9">
    <location>
        <begin position="382"/>
        <end position="403"/>
    </location>
</feature>
<name>A0A2T0Q1T0_9ACTN</name>
<keyword evidence="4 12" id="KW-0808">Transferase</keyword>
<dbReference type="GO" id="GO:0005886">
    <property type="term" value="C:plasma membrane"/>
    <property type="evidence" value="ECO:0007669"/>
    <property type="project" value="UniProtKB-SubCell"/>
</dbReference>
<dbReference type="InterPro" id="IPR038731">
    <property type="entry name" value="RgtA/B/C-like"/>
</dbReference>
<protein>
    <submittedName>
        <fullName evidence="12">4-amino-4-deoxy-L-arabinose transferase-like glycosyltransferase</fullName>
    </submittedName>
</protein>
<evidence type="ECO:0000256" key="3">
    <source>
        <dbReference type="ARBA" id="ARBA00022676"/>
    </source>
</evidence>
<dbReference type="GO" id="GO:0010041">
    <property type="term" value="P:response to iron(III) ion"/>
    <property type="evidence" value="ECO:0007669"/>
    <property type="project" value="TreeGrafter"/>
</dbReference>
<keyword evidence="5 9" id="KW-0812">Transmembrane</keyword>
<feature type="transmembrane region" description="Helical" evidence="9">
    <location>
        <begin position="351"/>
        <end position="370"/>
    </location>
</feature>
<comment type="caution">
    <text evidence="12">The sequence shown here is derived from an EMBL/GenBank/DDBJ whole genome shotgun (WGS) entry which is preliminary data.</text>
</comment>
<evidence type="ECO:0000256" key="1">
    <source>
        <dbReference type="ARBA" id="ARBA00004651"/>
    </source>
</evidence>
<feature type="transmembrane region" description="Helical" evidence="9">
    <location>
        <begin position="244"/>
        <end position="265"/>
    </location>
</feature>
<sequence length="701" mass="71025">MTAVTTARAPGRDPGGPAGPAAPPARPWYLRALLGGPADPVWARPALLAILLGAALLYLWDLPGNEDSNRYYAAAVLGMATDWTAFFFGSFDAASFITVDKPPLALWVQALSVRIFGYSSWSILVPQALAGLAAIAVVHRVVRRDFGFAAATLAAAALAVTPIAVAMAQHNNPDGLLTLLLVLSGWAALAATRTGRLGPVLWCAVAVGLAFNVKMLQAFLVVPVFALVYLVAAPRPLRVRIGHLLGAGAVLSAVSFAWITVVDLIPASARPYVGGSPANSAWELVLGYNGLGRVFGREDGAQGPQGGVVYTYGPPGAGAGASGGGPELETMGFGGDPGWDRLFNAQVGGQIAWLLPFAALAVAVAVALAGRRPRTDGRRAQALMWGGWLLVHYAVFSFAQGIWHTYYTVALAPAVAALAGIGAVGLARLYRTSRWWGWLPAAAVAGSGALAVVLLRRTPEFVPWLAPAVGAAAGAGALVLLLGWALRRSGPYWSRAAAVAAGVSALALLAGPAAYAAHTLSTPITGTDPTAGPAAQGAGPTNTAQPPPGASGTAPPPGGGLRTAGGGGMDVDPELLDYLLAQHDGETWLAATVGSDEAASIILETGMPAMAMGGFSGGGNAPTAERLAEYVAGGELRFVLASPEGGRPGGADVLEWVGANCAPVDPSAYGGEPVPEAGGQGQGGGPRLMGPGPSTLYDCAA</sequence>
<feature type="region of interest" description="Disordered" evidence="8">
    <location>
        <begin position="668"/>
        <end position="694"/>
    </location>
</feature>
<dbReference type="InterPro" id="IPR056785">
    <property type="entry name" value="YkcA/B-like_C"/>
</dbReference>